<evidence type="ECO:0000256" key="1">
    <source>
        <dbReference type="ARBA" id="ARBA00010164"/>
    </source>
</evidence>
<evidence type="ECO:0000313" key="6">
    <source>
        <dbReference type="Proteomes" id="UP000244989"/>
    </source>
</evidence>
<reference evidence="6" key="1">
    <citation type="submission" date="2018-04" db="EMBL/GenBank/DDBJ databases">
        <authorList>
            <person name="Liu S."/>
            <person name="Wang Z."/>
            <person name="Li J."/>
        </authorList>
    </citation>
    <scope>NUCLEOTIDE SEQUENCE [LARGE SCALE GENOMIC DNA]</scope>
    <source>
        <strain evidence="6">2189</strain>
    </source>
</reference>
<sequence>MSTNGSFTKLAMEDGAQVVGVLPGRKYNLDTETVVNALAQHCASPLVAARNLYLQFLFAWLSGNGDLHAKNISILRDLQGRWNVAPIYDIPCTVLYRDMSIALPIAGRDKGLSRRHWLELADSIDLPQAVASSAIKQALRAASAVDLGTLPFAGSPLTGAERELRIRRSKIEG</sequence>
<dbReference type="GO" id="GO:0005829">
    <property type="term" value="C:cytosol"/>
    <property type="evidence" value="ECO:0007669"/>
    <property type="project" value="TreeGrafter"/>
</dbReference>
<comment type="similarity">
    <text evidence="1">Belongs to the HipA Ser/Thr kinase family.</text>
</comment>
<dbReference type="OrthoDB" id="3182374at2"/>
<organism evidence="5 6">
    <name type="scientific">Corynebacterium yudongzhengii</name>
    <dbReference type="NCBI Taxonomy" id="2080740"/>
    <lineage>
        <taxon>Bacteria</taxon>
        <taxon>Bacillati</taxon>
        <taxon>Actinomycetota</taxon>
        <taxon>Actinomycetes</taxon>
        <taxon>Mycobacteriales</taxon>
        <taxon>Corynebacteriaceae</taxon>
        <taxon>Corynebacterium</taxon>
    </lineage>
</organism>
<evidence type="ECO:0000313" key="5">
    <source>
        <dbReference type="EMBL" id="PWC00835.1"/>
    </source>
</evidence>
<dbReference type="AlphaFoldDB" id="A0A2U1T4E1"/>
<dbReference type="Pfam" id="PF07804">
    <property type="entry name" value="HipA_C"/>
    <property type="match status" value="1"/>
</dbReference>
<evidence type="ECO:0000259" key="4">
    <source>
        <dbReference type="Pfam" id="PF07804"/>
    </source>
</evidence>
<comment type="caution">
    <text evidence="5">The sequence shown here is derived from an EMBL/GenBank/DDBJ whole genome shotgun (WGS) entry which is preliminary data.</text>
</comment>
<dbReference type="InterPro" id="IPR052028">
    <property type="entry name" value="HipA_Ser/Thr_kinase"/>
</dbReference>
<dbReference type="Proteomes" id="UP000244989">
    <property type="component" value="Unassembled WGS sequence"/>
</dbReference>
<accession>A0A2U1T4E1</accession>
<dbReference type="PANTHER" id="PTHR37419:SF1">
    <property type="entry name" value="SERINE_THREONINE-PROTEIN KINASE TOXIN HIPA"/>
    <property type="match status" value="1"/>
</dbReference>
<name>A0A2U1T4E1_9CORY</name>
<feature type="domain" description="HipA-like C-terminal" evidence="4">
    <location>
        <begin position="8"/>
        <end position="143"/>
    </location>
</feature>
<evidence type="ECO:0000256" key="3">
    <source>
        <dbReference type="ARBA" id="ARBA00022777"/>
    </source>
</evidence>
<keyword evidence="6" id="KW-1185">Reference proteome</keyword>
<protein>
    <submittedName>
        <fullName evidence="5">HipA domain-containing protein</fullName>
    </submittedName>
</protein>
<gene>
    <name evidence="5" type="ORF">DF222_10680</name>
</gene>
<dbReference type="KEGG" id="cyz:C3B44_03025"/>
<keyword evidence="2" id="KW-0808">Transferase</keyword>
<dbReference type="Gene3D" id="1.10.1070.20">
    <property type="match status" value="1"/>
</dbReference>
<dbReference type="PANTHER" id="PTHR37419">
    <property type="entry name" value="SERINE/THREONINE-PROTEIN KINASE TOXIN HIPA"/>
    <property type="match status" value="1"/>
</dbReference>
<keyword evidence="3" id="KW-0418">Kinase</keyword>
<proteinExistence type="inferred from homology"/>
<dbReference type="InterPro" id="IPR012893">
    <property type="entry name" value="HipA-like_C"/>
</dbReference>
<evidence type="ECO:0000256" key="2">
    <source>
        <dbReference type="ARBA" id="ARBA00022679"/>
    </source>
</evidence>
<dbReference type="GO" id="GO:0004674">
    <property type="term" value="F:protein serine/threonine kinase activity"/>
    <property type="evidence" value="ECO:0007669"/>
    <property type="project" value="TreeGrafter"/>
</dbReference>
<dbReference type="EMBL" id="QEEZ01000029">
    <property type="protein sequence ID" value="PWC00835.1"/>
    <property type="molecule type" value="Genomic_DNA"/>
</dbReference>